<dbReference type="SUPFAM" id="SSF47565">
    <property type="entry name" value="Insect pheromone/odorant-binding proteins"/>
    <property type="match status" value="1"/>
</dbReference>
<evidence type="ECO:0000256" key="1">
    <source>
        <dbReference type="SAM" id="SignalP"/>
    </source>
</evidence>
<dbReference type="InterPro" id="IPR006170">
    <property type="entry name" value="PBP/GOBP"/>
</dbReference>
<dbReference type="AlphaFoldDB" id="A0A8J9U3L2"/>
<dbReference type="OrthoDB" id="6774671at2759"/>
<feature type="non-terminal residue" evidence="2">
    <location>
        <position position="239"/>
    </location>
</feature>
<keyword evidence="3" id="KW-1185">Reference proteome</keyword>
<feature type="signal peptide" evidence="1">
    <location>
        <begin position="1"/>
        <end position="19"/>
    </location>
</feature>
<dbReference type="GO" id="GO:0005549">
    <property type="term" value="F:odorant binding"/>
    <property type="evidence" value="ECO:0007669"/>
    <property type="project" value="InterPro"/>
</dbReference>
<sequence length="239" mass="27329">MEGTLFILFTLPILSLCSGEGNIHLLEEEVAAALKSCSQIHNKEYGKNDKRQRRSELISYEYNTPRIDANNKQEVNPYNHVRRNNSFLNQIYILNDTDYNYSGYNVGSNGEKFIKNVPKPALGNVNITNNNDVGYKKVKRNDPLLSKDDNDQCLSQCVFANLQMVDSQGIPREAEMWNKVQTTLASQQARVLLRDQIRACFQELQSESEDNGCSYSNKLERCLMLRFADRKINGTRTTS</sequence>
<gene>
    <name evidence="2" type="ORF">BINO364_LOCUS460</name>
</gene>
<dbReference type="EMBL" id="OV170221">
    <property type="protein sequence ID" value="CAH0713286.1"/>
    <property type="molecule type" value="Genomic_DNA"/>
</dbReference>
<feature type="chain" id="PRO_5035455515" evidence="1">
    <location>
        <begin position="20"/>
        <end position="239"/>
    </location>
</feature>
<accession>A0A8J9U3L2</accession>
<protein>
    <submittedName>
        <fullName evidence="2">Uncharacterized protein</fullName>
    </submittedName>
</protein>
<evidence type="ECO:0000313" key="3">
    <source>
        <dbReference type="Proteomes" id="UP000838878"/>
    </source>
</evidence>
<evidence type="ECO:0000313" key="2">
    <source>
        <dbReference type="EMBL" id="CAH0713286.1"/>
    </source>
</evidence>
<dbReference type="Pfam" id="PF01395">
    <property type="entry name" value="PBP_GOBP"/>
    <property type="match status" value="1"/>
</dbReference>
<reference evidence="2" key="1">
    <citation type="submission" date="2021-12" db="EMBL/GenBank/DDBJ databases">
        <authorList>
            <person name="Martin H S."/>
        </authorList>
    </citation>
    <scope>NUCLEOTIDE SEQUENCE</scope>
</reference>
<dbReference type="InterPro" id="IPR036728">
    <property type="entry name" value="PBP_GOBP_sf"/>
</dbReference>
<dbReference type="Proteomes" id="UP000838878">
    <property type="component" value="Chromosome 1"/>
</dbReference>
<proteinExistence type="predicted"/>
<organism evidence="2 3">
    <name type="scientific">Brenthis ino</name>
    <name type="common">lesser marbled fritillary</name>
    <dbReference type="NCBI Taxonomy" id="405034"/>
    <lineage>
        <taxon>Eukaryota</taxon>
        <taxon>Metazoa</taxon>
        <taxon>Ecdysozoa</taxon>
        <taxon>Arthropoda</taxon>
        <taxon>Hexapoda</taxon>
        <taxon>Insecta</taxon>
        <taxon>Pterygota</taxon>
        <taxon>Neoptera</taxon>
        <taxon>Endopterygota</taxon>
        <taxon>Lepidoptera</taxon>
        <taxon>Glossata</taxon>
        <taxon>Ditrysia</taxon>
        <taxon>Papilionoidea</taxon>
        <taxon>Nymphalidae</taxon>
        <taxon>Heliconiinae</taxon>
        <taxon>Argynnini</taxon>
        <taxon>Brenthis</taxon>
    </lineage>
</organism>
<keyword evidence="1" id="KW-0732">Signal</keyword>
<dbReference type="Gene3D" id="1.10.238.20">
    <property type="entry name" value="Pheromone/general odorant binding protein domain"/>
    <property type="match status" value="1"/>
</dbReference>
<name>A0A8J9U3L2_9NEOP</name>